<protein>
    <submittedName>
        <fullName evidence="6">Efflux RND transporter periplasmic adaptor subunit</fullName>
    </submittedName>
</protein>
<feature type="domain" description="YknX-like C-terminal permuted SH3-like" evidence="5">
    <location>
        <begin position="230"/>
        <end position="296"/>
    </location>
</feature>
<dbReference type="PROSITE" id="PS51257">
    <property type="entry name" value="PROKAR_LIPOPROTEIN"/>
    <property type="match status" value="1"/>
</dbReference>
<dbReference type="EMBL" id="CP073355">
    <property type="protein sequence ID" value="URA09272.1"/>
    <property type="molecule type" value="Genomic_DNA"/>
</dbReference>
<dbReference type="PANTHER" id="PTHR30469">
    <property type="entry name" value="MULTIDRUG RESISTANCE PROTEIN MDTA"/>
    <property type="match status" value="1"/>
</dbReference>
<name>A0AAX3BAI5_9SPIR</name>
<evidence type="ECO:0000313" key="6">
    <source>
        <dbReference type="EMBL" id="URA09272.1"/>
    </source>
</evidence>
<keyword evidence="7" id="KW-1185">Reference proteome</keyword>
<accession>A0AAX3BAI5</accession>
<proteinExistence type="inferred from homology"/>
<gene>
    <name evidence="6" type="ORF">KDW03_07125</name>
</gene>
<dbReference type="KEGG" id="taqu:KDW03_07125"/>
<dbReference type="NCBIfam" id="TIGR01730">
    <property type="entry name" value="RND_mfp"/>
    <property type="match status" value="1"/>
</dbReference>
<feature type="domain" description="Multidrug resistance protein MdtA-like barrel-sandwich hybrid" evidence="3">
    <location>
        <begin position="67"/>
        <end position="136"/>
    </location>
</feature>
<dbReference type="GO" id="GO:1990281">
    <property type="term" value="C:efflux pump complex"/>
    <property type="evidence" value="ECO:0007669"/>
    <property type="project" value="TreeGrafter"/>
</dbReference>
<dbReference type="FunFam" id="2.40.30.170:FF:000010">
    <property type="entry name" value="Efflux RND transporter periplasmic adaptor subunit"/>
    <property type="match status" value="1"/>
</dbReference>
<keyword evidence="2" id="KW-1133">Transmembrane helix</keyword>
<keyword evidence="2" id="KW-0812">Transmembrane</keyword>
<evidence type="ECO:0000256" key="2">
    <source>
        <dbReference type="SAM" id="Phobius"/>
    </source>
</evidence>
<evidence type="ECO:0000259" key="4">
    <source>
        <dbReference type="Pfam" id="PF25954"/>
    </source>
</evidence>
<dbReference type="Pfam" id="PF25917">
    <property type="entry name" value="BSH_RND"/>
    <property type="match status" value="1"/>
</dbReference>
<reference evidence="6" key="1">
    <citation type="submission" date="2021-04" db="EMBL/GenBank/DDBJ databases">
        <authorList>
            <person name="Postec A."/>
        </authorList>
    </citation>
    <scope>NUCLEOTIDE SEQUENCE</scope>
    <source>
        <strain evidence="6">F1F22</strain>
    </source>
</reference>
<dbReference type="RefSeq" id="WP_271434398.1">
    <property type="nucleotide sequence ID" value="NZ_CP073355.1"/>
</dbReference>
<dbReference type="GO" id="GO:0015562">
    <property type="term" value="F:efflux transmembrane transporter activity"/>
    <property type="evidence" value="ECO:0007669"/>
    <property type="project" value="TreeGrafter"/>
</dbReference>
<dbReference type="Pfam" id="PF25954">
    <property type="entry name" value="Beta-barrel_RND_2"/>
    <property type="match status" value="1"/>
</dbReference>
<evidence type="ECO:0000256" key="1">
    <source>
        <dbReference type="ARBA" id="ARBA00009477"/>
    </source>
</evidence>
<dbReference type="SUPFAM" id="SSF111369">
    <property type="entry name" value="HlyD-like secretion proteins"/>
    <property type="match status" value="1"/>
</dbReference>
<comment type="similarity">
    <text evidence="1">Belongs to the membrane fusion protein (MFP) (TC 8.A.1) family.</text>
</comment>
<dbReference type="AlphaFoldDB" id="A0AAX3BAI5"/>
<dbReference type="InterPro" id="IPR006143">
    <property type="entry name" value="RND_pump_MFP"/>
</dbReference>
<dbReference type="Gene3D" id="2.40.50.100">
    <property type="match status" value="1"/>
</dbReference>
<dbReference type="InterPro" id="IPR058792">
    <property type="entry name" value="Beta-barrel_RND_2"/>
</dbReference>
<dbReference type="Gene3D" id="2.40.30.170">
    <property type="match status" value="1"/>
</dbReference>
<dbReference type="InterPro" id="IPR058625">
    <property type="entry name" value="MdtA-like_BSH"/>
</dbReference>
<evidence type="ECO:0000259" key="3">
    <source>
        <dbReference type="Pfam" id="PF25917"/>
    </source>
</evidence>
<keyword evidence="2" id="KW-0472">Membrane</keyword>
<dbReference type="Pfam" id="PF25989">
    <property type="entry name" value="YknX_C"/>
    <property type="match status" value="1"/>
</dbReference>
<organism evidence="6 7">
    <name type="scientific">Thermospira aquatica</name>
    <dbReference type="NCBI Taxonomy" id="2828656"/>
    <lineage>
        <taxon>Bacteria</taxon>
        <taxon>Pseudomonadati</taxon>
        <taxon>Spirochaetota</taxon>
        <taxon>Spirochaetia</taxon>
        <taxon>Brevinematales</taxon>
        <taxon>Thermospiraceae</taxon>
        <taxon>Thermospira</taxon>
    </lineage>
</organism>
<sequence>MNQKRSFFFQIFVVMSTILLMAGLLSGCFSRGKKAREEEAITVLIQKAKVQSFQQFIDLNGQIAGRNEVKVYADVSGKIAQILVKEGSYVSKGSVIAYIDRAQVGADYALAPVKAPISGYVTSVSVVLGQMISPGTVPVASIGSLTEMDVIISLPERFVRDVEIGQTVYLKVAAYPDERFTATIYRKDLAVDPTSRTLTVRAQIQDPRGKLLSGMFADVSILVRESSKSIVIPSSALVELENGKQAVYVNQDNVAKIRPVSVAFGYKDKVAIQQGLNPGEEVIIYGKEFLKDGTPIYPVEEEN</sequence>
<reference evidence="6" key="2">
    <citation type="submission" date="2022-06" db="EMBL/GenBank/DDBJ databases">
        <title>Thermospira aquatica gen. nov., sp. nov.</title>
        <authorList>
            <person name="Ben Ali Gam Z."/>
            <person name="Labat M."/>
        </authorList>
    </citation>
    <scope>NUCLEOTIDE SEQUENCE</scope>
    <source>
        <strain evidence="6">F1F22</strain>
    </source>
</reference>
<dbReference type="Proteomes" id="UP001056539">
    <property type="component" value="Chromosome"/>
</dbReference>
<dbReference type="InterPro" id="IPR058637">
    <property type="entry name" value="YknX-like_C"/>
</dbReference>
<feature type="domain" description="CusB-like beta-barrel" evidence="4">
    <location>
        <begin position="151"/>
        <end position="221"/>
    </location>
</feature>
<evidence type="ECO:0000313" key="7">
    <source>
        <dbReference type="Proteomes" id="UP001056539"/>
    </source>
</evidence>
<feature type="transmembrane region" description="Helical" evidence="2">
    <location>
        <begin position="7"/>
        <end position="26"/>
    </location>
</feature>
<dbReference type="Gene3D" id="2.40.420.20">
    <property type="match status" value="1"/>
</dbReference>
<evidence type="ECO:0000259" key="5">
    <source>
        <dbReference type="Pfam" id="PF25989"/>
    </source>
</evidence>